<protein>
    <submittedName>
        <fullName evidence="1">Uncharacterized protein</fullName>
    </submittedName>
</protein>
<keyword evidence="2" id="KW-1185">Reference proteome</keyword>
<sequence length="57" mass="6631">MKLAKCKLCKKVHKGIGDFCPTCLRIKRMVRKIPKGQRDKIKRAIKKGRISIRRLLA</sequence>
<dbReference type="HOGENOM" id="CLU_2985795_0_0_2"/>
<name>K0I7S2_NITGG</name>
<dbReference type="AlphaFoldDB" id="K0I7S2"/>
<dbReference type="EMBL" id="CP002408">
    <property type="protein sequence ID" value="AFU57311.1"/>
    <property type="molecule type" value="Genomic_DNA"/>
</dbReference>
<accession>K0I7S2</accession>
<evidence type="ECO:0000313" key="2">
    <source>
        <dbReference type="Proteomes" id="UP000008037"/>
    </source>
</evidence>
<dbReference type="BioCyc" id="CNIT1237085:G1324-363-MONOMER"/>
<dbReference type="STRING" id="1237085.Ngar_c03630"/>
<proteinExistence type="predicted"/>
<gene>
    <name evidence="1" type="ordered locus">Ngar_c03630</name>
</gene>
<dbReference type="KEGG" id="nga:Ngar_c03630"/>
<organism evidence="1 2">
    <name type="scientific">Nitrososphaera gargensis (strain Ga9.2)</name>
    <dbReference type="NCBI Taxonomy" id="1237085"/>
    <lineage>
        <taxon>Archaea</taxon>
        <taxon>Nitrososphaerota</taxon>
        <taxon>Nitrososphaeria</taxon>
        <taxon>Nitrososphaerales</taxon>
        <taxon>Nitrososphaeraceae</taxon>
        <taxon>Nitrososphaera</taxon>
    </lineage>
</organism>
<reference evidence="1 2" key="1">
    <citation type="journal article" date="2012" name="Environ. Microbiol.">
        <title>The genome of the ammonia-oxidizing Candidatus Nitrososphaera gargensis: insights into metabolic versatility and environmental adaptations.</title>
        <authorList>
            <person name="Spang A."/>
            <person name="Poehlein A."/>
            <person name="Offre P."/>
            <person name="Zumbragel S."/>
            <person name="Haider S."/>
            <person name="Rychlik N."/>
            <person name="Nowka B."/>
            <person name="Schmeisser C."/>
            <person name="Lebedeva E.V."/>
            <person name="Rattei T."/>
            <person name="Bohm C."/>
            <person name="Schmid M."/>
            <person name="Galushko A."/>
            <person name="Hatzenpichler R."/>
            <person name="Weinmaier T."/>
            <person name="Daniel R."/>
            <person name="Schleper C."/>
            <person name="Spieck E."/>
            <person name="Streit W."/>
            <person name="Wagner M."/>
        </authorList>
    </citation>
    <scope>NUCLEOTIDE SEQUENCE [LARGE SCALE GENOMIC DNA]</scope>
    <source>
        <strain evidence="2">Ga9.2</strain>
    </source>
</reference>
<evidence type="ECO:0000313" key="1">
    <source>
        <dbReference type="EMBL" id="AFU57311.1"/>
    </source>
</evidence>
<dbReference type="Proteomes" id="UP000008037">
    <property type="component" value="Chromosome"/>
</dbReference>
<dbReference type="InParanoid" id="K0I7S2"/>